<feature type="compositionally biased region" description="Polar residues" evidence="1">
    <location>
        <begin position="137"/>
        <end position="150"/>
    </location>
</feature>
<dbReference type="InterPro" id="IPR005643">
    <property type="entry name" value="JNK"/>
</dbReference>
<accession>A0A6P8I5K7</accession>
<dbReference type="KEGG" id="aten:116296388"/>
<feature type="domain" description="Jun-like transcription factor" evidence="2">
    <location>
        <begin position="24"/>
        <end position="126"/>
    </location>
</feature>
<keyword evidence="3" id="KW-1185">Reference proteome</keyword>
<name>A0A6P8I5K7_ACTTE</name>
<reference evidence="4" key="1">
    <citation type="submission" date="2025-08" db="UniProtKB">
        <authorList>
            <consortium name="RefSeq"/>
        </authorList>
    </citation>
    <scope>IDENTIFICATION</scope>
    <source>
        <tissue evidence="4">Tentacle</tissue>
    </source>
</reference>
<evidence type="ECO:0000259" key="2">
    <source>
        <dbReference type="Pfam" id="PF03957"/>
    </source>
</evidence>
<dbReference type="AlphaFoldDB" id="A0A6P8I5K7"/>
<evidence type="ECO:0000313" key="3">
    <source>
        <dbReference type="Proteomes" id="UP000515163"/>
    </source>
</evidence>
<dbReference type="GeneID" id="116296388"/>
<dbReference type="Proteomes" id="UP000515163">
    <property type="component" value="Unplaced"/>
</dbReference>
<dbReference type="Pfam" id="PF03957">
    <property type="entry name" value="Jun"/>
    <property type="match status" value="1"/>
</dbReference>
<sequence length="340" mass="38980">METMFYDEPTLLTTARKPPMGLDNSSLKLNLCADGKNLDIAARRDELGFGDLADFLTSPDIGISSPDLENLVWKEWSSTLKTPGSLPEQQHIKQEHCEDNGVTKEQEVFAFGFTEALKKLQETERQEIEINQEEMTGDSSECSDSGSQEDSCVEPENCDAKITFISYTFDSNERLPSFQEAFSKIIIKKSKESEICFQIKMEASEDVPLVEQETDDQNNEEDNKFQKWNTNCVEKDIWDRVETVDEGFCSREEMQVDLDQQSYLEVPGISNECRINQPLNWEHSNDFSIKNSNFFKEKSTVDQHLLDGFSTDHYNDENYIENMRSIGNIENIGNHNHVTL</sequence>
<dbReference type="InParanoid" id="A0A6P8I5K7"/>
<protein>
    <submittedName>
        <fullName evidence="4">Uncharacterized protein LOC116296388</fullName>
    </submittedName>
</protein>
<dbReference type="RefSeq" id="XP_031560262.1">
    <property type="nucleotide sequence ID" value="XM_031704402.1"/>
</dbReference>
<proteinExistence type="predicted"/>
<feature type="region of interest" description="Disordered" evidence="1">
    <location>
        <begin position="130"/>
        <end position="153"/>
    </location>
</feature>
<evidence type="ECO:0000256" key="1">
    <source>
        <dbReference type="SAM" id="MobiDB-lite"/>
    </source>
</evidence>
<dbReference type="OrthoDB" id="5959475at2759"/>
<evidence type="ECO:0000313" key="4">
    <source>
        <dbReference type="RefSeq" id="XP_031560262.1"/>
    </source>
</evidence>
<organism evidence="3 4">
    <name type="scientific">Actinia tenebrosa</name>
    <name type="common">Australian red waratah sea anemone</name>
    <dbReference type="NCBI Taxonomy" id="6105"/>
    <lineage>
        <taxon>Eukaryota</taxon>
        <taxon>Metazoa</taxon>
        <taxon>Cnidaria</taxon>
        <taxon>Anthozoa</taxon>
        <taxon>Hexacorallia</taxon>
        <taxon>Actiniaria</taxon>
        <taxon>Actiniidae</taxon>
        <taxon>Actinia</taxon>
    </lineage>
</organism>
<gene>
    <name evidence="4" type="primary">LOC116296388</name>
</gene>